<sequence>MDQDIALMKHVFPPLAAIAMTASLAMAADAGFLEDWDLDADGGVTWAELE</sequence>
<organism evidence="2 3">
    <name type="scientific">Shimia aestuarii</name>
    <dbReference type="NCBI Taxonomy" id="254406"/>
    <lineage>
        <taxon>Bacteria</taxon>
        <taxon>Pseudomonadati</taxon>
        <taxon>Pseudomonadota</taxon>
        <taxon>Alphaproteobacteria</taxon>
        <taxon>Rhodobacterales</taxon>
        <taxon>Roseobacteraceae</taxon>
    </lineage>
</organism>
<dbReference type="RefSeq" id="WP_165610000.1">
    <property type="nucleotide sequence ID" value="NZ_FOTQ01000001.1"/>
</dbReference>
<dbReference type="STRING" id="254406.SAMN04488042_101886"/>
<name>A0A1I4J5Y7_9RHOB</name>
<feature type="signal peptide" evidence="1">
    <location>
        <begin position="1"/>
        <end position="27"/>
    </location>
</feature>
<evidence type="ECO:0000256" key="1">
    <source>
        <dbReference type="SAM" id="SignalP"/>
    </source>
</evidence>
<evidence type="ECO:0000313" key="2">
    <source>
        <dbReference type="EMBL" id="SFL61979.1"/>
    </source>
</evidence>
<reference evidence="2 3" key="1">
    <citation type="submission" date="2016-10" db="EMBL/GenBank/DDBJ databases">
        <authorList>
            <person name="de Groot N.N."/>
        </authorList>
    </citation>
    <scope>NUCLEOTIDE SEQUENCE [LARGE SCALE GENOMIC DNA]</scope>
    <source>
        <strain evidence="2 3">DSM 15283</strain>
    </source>
</reference>
<gene>
    <name evidence="2" type="ORF">SAMN04488042_101886</name>
</gene>
<evidence type="ECO:0000313" key="3">
    <source>
        <dbReference type="Proteomes" id="UP000199144"/>
    </source>
</evidence>
<protein>
    <recommendedName>
        <fullName evidence="4">EF-hand domain-containing protein</fullName>
    </recommendedName>
</protein>
<keyword evidence="1" id="KW-0732">Signal</keyword>
<proteinExistence type="predicted"/>
<keyword evidence="3" id="KW-1185">Reference proteome</keyword>
<dbReference type="Proteomes" id="UP000199144">
    <property type="component" value="Unassembled WGS sequence"/>
</dbReference>
<accession>A0A1I4J5Y7</accession>
<dbReference type="EMBL" id="FOTQ01000001">
    <property type="protein sequence ID" value="SFL61979.1"/>
    <property type="molecule type" value="Genomic_DNA"/>
</dbReference>
<feature type="chain" id="PRO_5011459028" description="EF-hand domain-containing protein" evidence="1">
    <location>
        <begin position="28"/>
        <end position="50"/>
    </location>
</feature>
<evidence type="ECO:0008006" key="4">
    <source>
        <dbReference type="Google" id="ProtNLM"/>
    </source>
</evidence>
<dbReference type="AlphaFoldDB" id="A0A1I4J5Y7"/>